<keyword evidence="2" id="KW-0808">Transferase</keyword>
<sequence length="196" mass="22425">MKGIIADKYLLPIREQIIDLILPNADVLDFGCGNGDLLFKLSHKIKEGIGFDNSKALISYAMKKKALNGISNIDFKLIDLCKDSFPNRLVNYSIASLFLHVLSKNDAYFLLKQMINISEVTIVCGLSKPENLRQSFLLYMDQKFSGHYSKFKVYKENNYMEGLLESLSHICYESYSTFDPVIKIYKITKLNKIQLS</sequence>
<proteinExistence type="predicted"/>
<dbReference type="Pfam" id="PF13847">
    <property type="entry name" value="Methyltransf_31"/>
    <property type="match status" value="1"/>
</dbReference>
<reference evidence="2" key="1">
    <citation type="submission" date="2024-05" db="EMBL/GenBank/DDBJ databases">
        <title>Pontimicrobium maritimus sp. nov., isolated form sea water.</title>
        <authorList>
            <person name="Muhammad N."/>
            <person name="Vuong T.Q."/>
            <person name="Han H.L."/>
            <person name="Kim S.-G."/>
        </authorList>
    </citation>
    <scope>NUCLEOTIDE SEQUENCE</scope>
    <source>
        <strain evidence="2">SW4</strain>
    </source>
</reference>
<gene>
    <name evidence="2" type="ORF">ABGB03_01680</name>
</gene>
<feature type="domain" description="Methyltransferase" evidence="1">
    <location>
        <begin position="24"/>
        <end position="82"/>
    </location>
</feature>
<dbReference type="AlphaFoldDB" id="A0AAU7BU52"/>
<protein>
    <submittedName>
        <fullName evidence="2">Class I SAM-dependent methyltransferase</fullName>
        <ecNumber evidence="2">2.1.-.-</ecNumber>
    </submittedName>
</protein>
<dbReference type="SUPFAM" id="SSF53335">
    <property type="entry name" value="S-adenosyl-L-methionine-dependent methyltransferases"/>
    <property type="match status" value="1"/>
</dbReference>
<dbReference type="GO" id="GO:0008168">
    <property type="term" value="F:methyltransferase activity"/>
    <property type="evidence" value="ECO:0007669"/>
    <property type="project" value="UniProtKB-KW"/>
</dbReference>
<evidence type="ECO:0000259" key="1">
    <source>
        <dbReference type="Pfam" id="PF13847"/>
    </source>
</evidence>
<dbReference type="EMBL" id="CP157199">
    <property type="protein sequence ID" value="XBG61629.1"/>
    <property type="molecule type" value="Genomic_DNA"/>
</dbReference>
<dbReference type="CDD" id="cd02440">
    <property type="entry name" value="AdoMet_MTases"/>
    <property type="match status" value="1"/>
</dbReference>
<dbReference type="RefSeq" id="WP_347924310.1">
    <property type="nucleotide sequence ID" value="NZ_CP157199.1"/>
</dbReference>
<name>A0AAU7BU52_9FLAO</name>
<accession>A0AAU7BU52</accession>
<dbReference type="InterPro" id="IPR025714">
    <property type="entry name" value="Methyltranfer_dom"/>
</dbReference>
<evidence type="ECO:0000313" key="2">
    <source>
        <dbReference type="EMBL" id="XBG61629.1"/>
    </source>
</evidence>
<dbReference type="Gene3D" id="3.40.50.150">
    <property type="entry name" value="Vaccinia Virus protein VP39"/>
    <property type="match status" value="1"/>
</dbReference>
<organism evidence="2">
    <name type="scientific">Pontimicrobium sp. SW4</name>
    <dbReference type="NCBI Taxonomy" id="3153519"/>
    <lineage>
        <taxon>Bacteria</taxon>
        <taxon>Pseudomonadati</taxon>
        <taxon>Bacteroidota</taxon>
        <taxon>Flavobacteriia</taxon>
        <taxon>Flavobacteriales</taxon>
        <taxon>Flavobacteriaceae</taxon>
        <taxon>Pontimicrobium</taxon>
    </lineage>
</organism>
<keyword evidence="2" id="KW-0489">Methyltransferase</keyword>
<dbReference type="InterPro" id="IPR029063">
    <property type="entry name" value="SAM-dependent_MTases_sf"/>
</dbReference>
<dbReference type="EC" id="2.1.-.-" evidence="2"/>
<dbReference type="GO" id="GO:0032259">
    <property type="term" value="P:methylation"/>
    <property type="evidence" value="ECO:0007669"/>
    <property type="project" value="UniProtKB-KW"/>
</dbReference>